<evidence type="ECO:0000313" key="2">
    <source>
        <dbReference type="Proteomes" id="UP000298234"/>
    </source>
</evidence>
<organism evidence="1 2">
    <name type="scientific">Burkholderia cepacia</name>
    <name type="common">Pseudomonas cepacia</name>
    <dbReference type="NCBI Taxonomy" id="292"/>
    <lineage>
        <taxon>Bacteria</taxon>
        <taxon>Pseudomonadati</taxon>
        <taxon>Pseudomonadota</taxon>
        <taxon>Betaproteobacteria</taxon>
        <taxon>Burkholderiales</taxon>
        <taxon>Burkholderiaceae</taxon>
        <taxon>Burkholderia</taxon>
        <taxon>Burkholderia cepacia complex</taxon>
    </lineage>
</organism>
<dbReference type="AlphaFoldDB" id="A0AAX2RKD7"/>
<gene>
    <name evidence="1" type="ORF">E3D37_26765</name>
</gene>
<dbReference type="RefSeq" id="WP_134256836.1">
    <property type="nucleotide sequence ID" value="NZ_SNSG01000032.1"/>
</dbReference>
<sequence length="131" mass="14373">MTMFGRNEPIYWPVPRELSDAERAIVMLYRVGAVNVAGLEGFEDRTMQLLKKRKTVGIFSGDKLVGIVRHRFPGDETVVYTLTGTRLPVLFGATGEQLQDYSQSIIALHSLIIDDSIGANETGNDVSGSDA</sequence>
<dbReference type="Proteomes" id="UP000298234">
    <property type="component" value="Unassembled WGS sequence"/>
</dbReference>
<reference evidence="1 2" key="1">
    <citation type="submission" date="2019-03" db="EMBL/GenBank/DDBJ databases">
        <title>Burkholderia cepacia outbreak.</title>
        <authorList>
            <person name="Farzana R."/>
            <person name="Walsh T.R."/>
        </authorList>
    </citation>
    <scope>NUCLEOTIDE SEQUENCE [LARGE SCALE GENOMIC DNA]</scope>
    <source>
        <strain evidence="2">d13</strain>
    </source>
</reference>
<name>A0AAX2RKD7_BURCE</name>
<comment type="caution">
    <text evidence="1">The sequence shown here is derived from an EMBL/GenBank/DDBJ whole genome shotgun (WGS) entry which is preliminary data.</text>
</comment>
<protein>
    <submittedName>
        <fullName evidence="1">Uncharacterized protein</fullName>
    </submittedName>
</protein>
<accession>A0AAX2RKD7</accession>
<proteinExistence type="predicted"/>
<dbReference type="EMBL" id="SNSQ01000035">
    <property type="protein sequence ID" value="TEU41620.1"/>
    <property type="molecule type" value="Genomic_DNA"/>
</dbReference>
<evidence type="ECO:0000313" key="1">
    <source>
        <dbReference type="EMBL" id="TEU41620.1"/>
    </source>
</evidence>